<dbReference type="EMBL" id="CM056807">
    <property type="protein sequence ID" value="KAJ8705869.1"/>
    <property type="molecule type" value="Genomic_DNA"/>
</dbReference>
<reference evidence="1" key="1">
    <citation type="submission" date="2023-03" db="EMBL/GenBank/DDBJ databases">
        <title>Chromosome-level genomes of two armyworms, Mythimna separata and Mythimna loreyi, provide insights into the biosynthesis and reception of sex pheromones.</title>
        <authorList>
            <person name="Zhao H."/>
        </authorList>
    </citation>
    <scope>NUCLEOTIDE SEQUENCE</scope>
    <source>
        <strain evidence="1">BeijingLab</strain>
    </source>
</reference>
<sequence>MYSKRSDTSGIRGQLYETKLLSLLYFRAFHDDTIHDFQIASNIDKIGAFDDICFRATVEGFDNPVAVFIQAKHKENEKQTLQSDLSVYFDSYLKIRQKFDQSNNDSFFKGKFDETECLFVIYTTAKDDFDNNTHDSGLFSILHDLIDTEGTAKKPYGQEEDVELLCETVIKEQVTALAERIAKYICDDKSFQMLLSDDLFNCYHVILAQKVLDVSEIQNQQGTTGSKHRIASFRNDFFDNQEDNIVLFKDRLYKEVIKRRKIEPPYVRYFLSDFLGNPTDVKLSKLIGTVITYNSQTGQLHFDQKATKTFRPNMRPIDVSLSTVNKAIELAAREILSNRKFKVPPAFGNKDLTISDRRINHIAPKIVDILNSCGSSKIVTIDESMEDGLLQLNGGIAGAIGNIFVLDDNTKLMKITDDVESLGNISQKLYQKLKNEIHDLLEYKFSVRTNQFPRLLFECNELERSLARDFLNKLLFYSDQADENGVERILKNDIEDCQREHPNYFQAKTDAIFLEYHNKIQEWWMKTNQVEYLTRERDLFQKSIHSIIKEPLMNSININFMSKIKNNTYTFNDDAVSSLNLQDQHAKTIIVAENCVLTVMKVLQDLRRKKHFVLDVGYVMKLPMNERNALRIELANTNNILIFVCDKIRNAKNEKRILENIAAVVQEKKTIIVTRKLLLPMITECFPNAEHIVNDVKSSLIAMTEESQKIILENATMLFQGTEIKLNAIIDDKSKAFVKGDVLNKIINEERIVVGKLIINKTYDEIKHLYINRRVKKAGDQVGKIVTTLNNILDDIVLVTAEPGMGKTTLLTHLSIKTKECNPEIWIVRINLLEYSREFSKWKEEKTNIDTLEALKFVCQVMLRDKGKNCDVEIELEDSTGGVYLKHCTGDQWTEFELNLFLHNYNKGMIIFLFDGFDEICPHYVKEVIKCINSVSNKQRKHRKWITSRSYNEVQTILQREFGSPYEIDYFSTEEMEKYLETFWGYHLRLEELNTEQLHNVKAFIEYMIDSENEKPHEFAMPLYQVYINAVYYLINEIRYKQIPLWTYTKKFDDSRFSEVKDEGIISSIHDDNSRGNPLHLYLTAIFFEDNIKSVNANTNKWSLEVNAITFYERFMEIKMKNIRFQEKNELNITKPDIMMTYDKELADFIKQHKRLAAYAIFGQNNNLLFSRKDLEEIKTTIRFIERGGEKTGLICRVANDIPIFIHMTFTEYFAVEYICDCLKTENDSVKLKLWMDFIFNEMFSMFNWFHIRNIFDYRITIDKTLMSILESNKEEIFNLIMVQGRVYSEICASKQNYRFHIDMKKKDYWALSDVVYHEENNFIIFFMSILECFLNDTNLDDFLDIVKGTKLLTIAENPNKDFVIFVIDIVRKIDESKLVRLLRDNFEFLSDFTICSCVELTSQEIAQLVVSQLEPSDYLIPNQSTPLSSVPDNLADYCLNDTDSFFYHGSSSRTPSPSGSSETNVSRDLKNTVSTHSLSSPSLGSSPLRCLSTSSLPLRLSTTSFAKTLPPSRLGRRCLSDISLQVSTQSIP</sequence>
<evidence type="ECO:0000313" key="2">
    <source>
        <dbReference type="Proteomes" id="UP001231649"/>
    </source>
</evidence>
<gene>
    <name evidence="1" type="ORF">PYW08_012915</name>
</gene>
<accession>A0ACC2Q1L3</accession>
<protein>
    <submittedName>
        <fullName evidence="1">Uncharacterized protein</fullName>
    </submittedName>
</protein>
<organism evidence="1 2">
    <name type="scientific">Mythimna loreyi</name>
    <dbReference type="NCBI Taxonomy" id="667449"/>
    <lineage>
        <taxon>Eukaryota</taxon>
        <taxon>Metazoa</taxon>
        <taxon>Ecdysozoa</taxon>
        <taxon>Arthropoda</taxon>
        <taxon>Hexapoda</taxon>
        <taxon>Insecta</taxon>
        <taxon>Pterygota</taxon>
        <taxon>Neoptera</taxon>
        <taxon>Endopterygota</taxon>
        <taxon>Lepidoptera</taxon>
        <taxon>Glossata</taxon>
        <taxon>Ditrysia</taxon>
        <taxon>Noctuoidea</taxon>
        <taxon>Noctuidae</taxon>
        <taxon>Noctuinae</taxon>
        <taxon>Hadenini</taxon>
        <taxon>Mythimna</taxon>
    </lineage>
</organism>
<proteinExistence type="predicted"/>
<dbReference type="Proteomes" id="UP001231649">
    <property type="component" value="Chromosome 31"/>
</dbReference>
<keyword evidence="2" id="KW-1185">Reference proteome</keyword>
<evidence type="ECO:0000313" key="1">
    <source>
        <dbReference type="EMBL" id="KAJ8705869.1"/>
    </source>
</evidence>
<comment type="caution">
    <text evidence="1">The sequence shown here is derived from an EMBL/GenBank/DDBJ whole genome shotgun (WGS) entry which is preliminary data.</text>
</comment>
<name>A0ACC2Q1L3_9NEOP</name>